<feature type="coiled-coil region" evidence="3">
    <location>
        <begin position="702"/>
        <end position="758"/>
    </location>
</feature>
<feature type="region of interest" description="Disordered" evidence="4">
    <location>
        <begin position="263"/>
        <end position="305"/>
    </location>
</feature>
<dbReference type="GO" id="GO:0042283">
    <property type="term" value="F:dolichyl pyrophosphate Glc1Man9GlcNAc2 alpha-1,3-glucosyltransferase activity"/>
    <property type="evidence" value="ECO:0007669"/>
    <property type="project" value="UniProtKB-EC"/>
</dbReference>
<dbReference type="Pfam" id="PF10537">
    <property type="entry name" value="WAC_Acf1_DNA_bd"/>
    <property type="match status" value="1"/>
</dbReference>
<gene>
    <name evidence="8" type="ORF">MOBT1_003223</name>
</gene>
<evidence type="ECO:0000256" key="1">
    <source>
        <dbReference type="ARBA" id="ARBA00004123"/>
    </source>
</evidence>
<evidence type="ECO:0000256" key="2">
    <source>
        <dbReference type="ARBA" id="ARBA00023242"/>
    </source>
</evidence>
<dbReference type="GO" id="GO:0000781">
    <property type="term" value="C:chromosome, telomeric region"/>
    <property type="evidence" value="ECO:0007669"/>
    <property type="project" value="GOC"/>
</dbReference>
<feature type="domain" description="DDT" evidence="5">
    <location>
        <begin position="355"/>
        <end position="413"/>
    </location>
</feature>
<feature type="domain" description="WAC" evidence="6">
    <location>
        <begin position="29"/>
        <end position="129"/>
    </location>
</feature>
<dbReference type="Proteomes" id="UP001214603">
    <property type="component" value="Chromosome 9"/>
</dbReference>
<protein>
    <submittedName>
        <fullName evidence="8">Dolichyl-P-Glc:Glc1Man9GlcNAc2-PP-dolichol alpha-1,3-glucosyltransferase</fullName>
        <ecNumber evidence="8">2.4.1.265</ecNumber>
    </submittedName>
</protein>
<evidence type="ECO:0000259" key="7">
    <source>
        <dbReference type="Pfam" id="PF15613"/>
    </source>
</evidence>
<sequence>MPFVKRKPVQPLAVPEALVAAQSQGQNPNVFYLAATGEVFADYEHYVARLSYYHQRIFQSEPSGKSNLTYFEAAESEAKHALAIQKRFPEPLKAPVLRAAQFHITGRLDNLVEQIAERFKDRFFVDEAVFVDLDGDRYYALVKEVFPPRPADGDAPAAHEHEVGSRLWLAPEEATRLDAPAEYLYSIQLVDNEGLFTGSIMEVRAKVLSRDRLTFSKSILRKFLRDCVVRDPQIGSPWLVRENLARRYDIPTEMSDEMAQMNEDIKEGKLSKRRKVADGDVSSARRKARDERKERKQAEEEAKVEKKPLKFPAEDLLLDVISEKELATETPGELSKRAQRPELEGPQLLGVPQEVFEPFMAVYYFFLSLGKPLGISTIAWDDFEGALRHPTHDPPCVLLSEIHGVLLNTIVRDGTHSRDLAPGVIEAKKRQAAAAAAAATAAAAAPASARASPQPAADDAGNESSDISEPEDWDESPEKSVMDAALAMGRGWEKRILHADDHRAGWESHLVGCIAHRATPEALPRMYAILSLLTGVEHDEALADGAFVAHTYRNAAERYAHLGLGDKLQILLFLCQQAVVTRNVKTYYEECENHLTELRKERVELTRTRKRTQEQRHELDGIKKQDESGATPMDEDDAAPSAPASDARSNSDSDSDSERDELASDAGSEASEGSGSGDSLGSDAGSERYKRVFGSRQEALREKALQRDAEQARIAAEIAKAKEQQRETKQLNAERRRVEEEELRLERREEAIEREFRRYGMIPRLRPLGHDRFLGRYFWLDGIGAASLSGSGGGVLYQTGRLFVQNPSKPEWDALCATYPGGAAALAERRASELQVARDVAFDEWGVYTKPEQVEELIAWLRVKGLRENALKAQLLKYRDYIEGGMRRRNDDIALGWREPAIETRRSARARTEQSAQMRLPYMTWRNASSK</sequence>
<evidence type="ECO:0000313" key="9">
    <source>
        <dbReference type="Proteomes" id="UP001214603"/>
    </source>
</evidence>
<dbReference type="GO" id="GO:0000785">
    <property type="term" value="C:chromatin"/>
    <property type="evidence" value="ECO:0007669"/>
    <property type="project" value="UniProtKB-ARBA"/>
</dbReference>
<reference evidence="8" key="1">
    <citation type="submission" date="2023-03" db="EMBL/GenBank/DDBJ databases">
        <title>Mating type loci evolution in Malassezia.</title>
        <authorList>
            <person name="Coelho M.A."/>
        </authorList>
    </citation>
    <scope>NUCLEOTIDE SEQUENCE</scope>
    <source>
        <strain evidence="8">CBS 7876</strain>
    </source>
</reference>
<feature type="compositionally biased region" description="Low complexity" evidence="4">
    <location>
        <begin position="446"/>
        <end position="459"/>
    </location>
</feature>
<evidence type="ECO:0000313" key="8">
    <source>
        <dbReference type="EMBL" id="WFD04513.1"/>
    </source>
</evidence>
<feature type="region of interest" description="Disordered" evidence="4">
    <location>
        <begin position="606"/>
        <end position="688"/>
    </location>
</feature>
<dbReference type="PANTHER" id="PTHR32075">
    <property type="entry name" value="ISWI CHROMATIN-REMODELING COMPLEX SUBUNIT YPL216W-RELATED"/>
    <property type="match status" value="1"/>
</dbReference>
<feature type="compositionally biased region" description="Acidic residues" evidence="4">
    <location>
        <begin position="466"/>
        <end position="475"/>
    </location>
</feature>
<keyword evidence="8" id="KW-0808">Transferase</keyword>
<keyword evidence="2" id="KW-0539">Nucleus</keyword>
<dbReference type="Pfam" id="PF15613">
    <property type="entry name" value="WSD"/>
    <property type="match status" value="1"/>
</dbReference>
<dbReference type="AlphaFoldDB" id="A0AAF0E7P3"/>
<feature type="domain" description="WHIM2" evidence="7">
    <location>
        <begin position="764"/>
        <end position="878"/>
    </location>
</feature>
<dbReference type="EMBL" id="CP119942">
    <property type="protein sequence ID" value="WFD04513.1"/>
    <property type="molecule type" value="Genomic_DNA"/>
</dbReference>
<accession>A0AAF0E7P3</accession>
<keyword evidence="9" id="KW-1185">Reference proteome</keyword>
<dbReference type="InterPro" id="IPR013136">
    <property type="entry name" value="WSTF_Acf1_Cbp146"/>
</dbReference>
<dbReference type="GO" id="GO:0005634">
    <property type="term" value="C:nucleus"/>
    <property type="evidence" value="ECO:0007669"/>
    <property type="project" value="UniProtKB-SubCell"/>
</dbReference>
<dbReference type="EC" id="2.4.1.265" evidence="8"/>
<keyword evidence="3" id="KW-0175">Coiled coil</keyword>
<dbReference type="PANTHER" id="PTHR32075:SF6">
    <property type="entry name" value="ISWI CHROMATIN-REMODELING COMPLEX SUBUNIT YPL216W-RELATED"/>
    <property type="match status" value="1"/>
</dbReference>
<evidence type="ECO:0000259" key="6">
    <source>
        <dbReference type="Pfam" id="PF10537"/>
    </source>
</evidence>
<feature type="region of interest" description="Disordered" evidence="4">
    <location>
        <begin position="446"/>
        <end position="479"/>
    </location>
</feature>
<evidence type="ECO:0000259" key="5">
    <source>
        <dbReference type="Pfam" id="PF02791"/>
    </source>
</evidence>
<name>A0AAF0E7P3_9BASI</name>
<proteinExistence type="predicted"/>
<feature type="compositionally biased region" description="Low complexity" evidence="4">
    <location>
        <begin position="639"/>
        <end position="652"/>
    </location>
</feature>
<organism evidence="8 9">
    <name type="scientific">Malassezia obtusa</name>
    <dbReference type="NCBI Taxonomy" id="76774"/>
    <lineage>
        <taxon>Eukaryota</taxon>
        <taxon>Fungi</taxon>
        <taxon>Dikarya</taxon>
        <taxon>Basidiomycota</taxon>
        <taxon>Ustilaginomycotina</taxon>
        <taxon>Malasseziomycetes</taxon>
        <taxon>Malasseziales</taxon>
        <taxon>Malasseziaceae</taxon>
        <taxon>Malassezia</taxon>
    </lineage>
</organism>
<dbReference type="Pfam" id="PF02791">
    <property type="entry name" value="DDT"/>
    <property type="match status" value="1"/>
</dbReference>
<feature type="compositionally biased region" description="Low complexity" evidence="4">
    <location>
        <begin position="664"/>
        <end position="684"/>
    </location>
</feature>
<dbReference type="InterPro" id="IPR028941">
    <property type="entry name" value="WHIM2_dom"/>
</dbReference>
<feature type="compositionally biased region" description="Basic and acidic residues" evidence="4">
    <location>
        <begin position="606"/>
        <end position="627"/>
    </location>
</feature>
<keyword evidence="8" id="KW-0328">Glycosyltransferase</keyword>
<comment type="subcellular location">
    <subcellularLocation>
        <location evidence="1">Nucleus</location>
    </subcellularLocation>
</comment>
<evidence type="ECO:0000256" key="4">
    <source>
        <dbReference type="SAM" id="MobiDB-lite"/>
    </source>
</evidence>
<evidence type="ECO:0000256" key="3">
    <source>
        <dbReference type="SAM" id="Coils"/>
    </source>
</evidence>
<dbReference type="GO" id="GO:0031509">
    <property type="term" value="P:subtelomeric heterochromatin formation"/>
    <property type="evidence" value="ECO:0007669"/>
    <property type="project" value="TreeGrafter"/>
</dbReference>
<feature type="compositionally biased region" description="Basic and acidic residues" evidence="4">
    <location>
        <begin position="288"/>
        <end position="305"/>
    </location>
</feature>
<dbReference type="InterPro" id="IPR018501">
    <property type="entry name" value="DDT_dom"/>
</dbReference>